<dbReference type="PANTHER" id="PTHR34702:SF1">
    <property type="entry name" value="NA(+)_H(+) ANTIPORTER SUBUNIT F"/>
    <property type="match status" value="1"/>
</dbReference>
<feature type="transmembrane region" description="Helical" evidence="8">
    <location>
        <begin position="60"/>
        <end position="81"/>
    </location>
</feature>
<dbReference type="Pfam" id="PF04066">
    <property type="entry name" value="MrpF_PhaF"/>
    <property type="match status" value="1"/>
</dbReference>
<feature type="transmembrane region" description="Helical" evidence="8">
    <location>
        <begin position="33"/>
        <end position="53"/>
    </location>
</feature>
<comment type="caution">
    <text evidence="9">The sequence shown here is derived from an EMBL/GenBank/DDBJ whole genome shotgun (WGS) entry which is preliminary data.</text>
</comment>
<protein>
    <submittedName>
        <fullName evidence="9">Sodium:proton antiporter</fullName>
    </submittedName>
</protein>
<evidence type="ECO:0000256" key="1">
    <source>
        <dbReference type="ARBA" id="ARBA00004651"/>
    </source>
</evidence>
<sequence>MAVVFVITGTLLMIAALLTLVRMVAGPTTWDRVVALDGFVFVTVGGIAVLDAVRGEGSAIMLLVVVSLLGFVGSLMAVRLWGEEERP</sequence>
<dbReference type="GO" id="GO:0015385">
    <property type="term" value="F:sodium:proton antiporter activity"/>
    <property type="evidence" value="ECO:0007669"/>
    <property type="project" value="TreeGrafter"/>
</dbReference>
<accession>A0A6L9SAD1</accession>
<evidence type="ECO:0000313" key="10">
    <source>
        <dbReference type="Proteomes" id="UP000475214"/>
    </source>
</evidence>
<reference evidence="9 10" key="1">
    <citation type="submission" date="2020-02" db="EMBL/GenBank/DDBJ databases">
        <authorList>
            <person name="Li X.-J."/>
            <person name="Han X.-M."/>
        </authorList>
    </citation>
    <scope>NUCLEOTIDE SEQUENCE [LARGE SCALE GENOMIC DNA]</scope>
    <source>
        <strain evidence="9 10">CCTCC AB 2017055</strain>
    </source>
</reference>
<evidence type="ECO:0000313" key="9">
    <source>
        <dbReference type="EMBL" id="NEE02013.1"/>
    </source>
</evidence>
<gene>
    <name evidence="9" type="ORF">G1H10_17705</name>
</gene>
<keyword evidence="4" id="KW-1003">Cell membrane</keyword>
<dbReference type="AlphaFoldDB" id="A0A6L9SAD1"/>
<keyword evidence="3" id="KW-0813">Transport</keyword>
<keyword evidence="7 8" id="KW-0472">Membrane</keyword>
<comment type="subcellular location">
    <subcellularLocation>
        <location evidence="1">Cell membrane</location>
        <topology evidence="1">Multi-pass membrane protein</topology>
    </subcellularLocation>
</comment>
<dbReference type="EMBL" id="JAAGOA010000012">
    <property type="protein sequence ID" value="NEE02013.1"/>
    <property type="molecule type" value="Genomic_DNA"/>
</dbReference>
<dbReference type="PANTHER" id="PTHR34702">
    <property type="entry name" value="NA(+)/H(+) ANTIPORTER SUBUNIT F1"/>
    <property type="match status" value="1"/>
</dbReference>
<evidence type="ECO:0000256" key="8">
    <source>
        <dbReference type="SAM" id="Phobius"/>
    </source>
</evidence>
<keyword evidence="10" id="KW-1185">Reference proteome</keyword>
<dbReference type="InterPro" id="IPR007208">
    <property type="entry name" value="MrpF/PhaF-like"/>
</dbReference>
<name>A0A6L9SAD1_9ACTN</name>
<keyword evidence="6 8" id="KW-1133">Transmembrane helix</keyword>
<proteinExistence type="inferred from homology"/>
<dbReference type="GO" id="GO:0005886">
    <property type="term" value="C:plasma membrane"/>
    <property type="evidence" value="ECO:0007669"/>
    <property type="project" value="UniProtKB-SubCell"/>
</dbReference>
<evidence type="ECO:0000256" key="2">
    <source>
        <dbReference type="ARBA" id="ARBA00009212"/>
    </source>
</evidence>
<keyword evidence="5 8" id="KW-0812">Transmembrane</keyword>
<evidence type="ECO:0000256" key="5">
    <source>
        <dbReference type="ARBA" id="ARBA00022692"/>
    </source>
</evidence>
<evidence type="ECO:0000256" key="4">
    <source>
        <dbReference type="ARBA" id="ARBA00022475"/>
    </source>
</evidence>
<evidence type="ECO:0000256" key="6">
    <source>
        <dbReference type="ARBA" id="ARBA00022989"/>
    </source>
</evidence>
<dbReference type="Proteomes" id="UP000475214">
    <property type="component" value="Unassembled WGS sequence"/>
</dbReference>
<comment type="similarity">
    <text evidence="2">Belongs to the CPA3 antiporters (TC 2.A.63) subunit F family.</text>
</comment>
<organism evidence="9 10">
    <name type="scientific">Phytoactinopolyspora halotolerans</name>
    <dbReference type="NCBI Taxonomy" id="1981512"/>
    <lineage>
        <taxon>Bacteria</taxon>
        <taxon>Bacillati</taxon>
        <taxon>Actinomycetota</taxon>
        <taxon>Actinomycetes</taxon>
        <taxon>Jiangellales</taxon>
        <taxon>Jiangellaceae</taxon>
        <taxon>Phytoactinopolyspora</taxon>
    </lineage>
</organism>
<evidence type="ECO:0000256" key="3">
    <source>
        <dbReference type="ARBA" id="ARBA00022448"/>
    </source>
</evidence>
<evidence type="ECO:0000256" key="7">
    <source>
        <dbReference type="ARBA" id="ARBA00023136"/>
    </source>
</evidence>
<dbReference type="RefSeq" id="WP_163740186.1">
    <property type="nucleotide sequence ID" value="NZ_JAAGOA010000012.1"/>
</dbReference>